<protein>
    <submittedName>
        <fullName evidence="1">Uncharacterized protein</fullName>
    </submittedName>
</protein>
<dbReference type="AlphaFoldDB" id="A0A1F4RX80"/>
<dbReference type="EMBL" id="MEUA01000066">
    <property type="protein sequence ID" value="OGC12774.1"/>
    <property type="molecule type" value="Genomic_DNA"/>
</dbReference>
<proteinExistence type="predicted"/>
<evidence type="ECO:0000313" key="2">
    <source>
        <dbReference type="Proteomes" id="UP000177905"/>
    </source>
</evidence>
<organism evidence="1 2">
    <name type="scientific">candidate division WOR-1 bacterium RIFOXYB2_FULL_36_35</name>
    <dbReference type="NCBI Taxonomy" id="1802578"/>
    <lineage>
        <taxon>Bacteria</taxon>
        <taxon>Bacillati</taxon>
        <taxon>Saganbacteria</taxon>
    </lineage>
</organism>
<comment type="caution">
    <text evidence="1">The sequence shown here is derived from an EMBL/GenBank/DDBJ whole genome shotgun (WGS) entry which is preliminary data.</text>
</comment>
<evidence type="ECO:0000313" key="1">
    <source>
        <dbReference type="EMBL" id="OGC12774.1"/>
    </source>
</evidence>
<dbReference type="Proteomes" id="UP000177905">
    <property type="component" value="Unassembled WGS sequence"/>
</dbReference>
<sequence>MPPRSLDKILHLEQELGDMGISNPPVFFFRSLYLKSPAQYKGFCGFYKYVMEKFRDALKEAGTGDEEHLTFNIIPPSVSMIMRVDFNRLIQKFDMNEDQWCQFFNESLRGIKLAVDVDGKRIVYQELSFAEYKEIEESIRLRNREIYMAGGELISFELINSILTLSLLDVHTFQIKPAQVRWKLFEDLAPSL</sequence>
<gene>
    <name evidence="1" type="ORF">A2290_01970</name>
</gene>
<name>A0A1F4RX80_UNCSA</name>
<accession>A0A1F4RX80</accession>
<reference evidence="1 2" key="1">
    <citation type="journal article" date="2016" name="Nat. Commun.">
        <title>Thousands of microbial genomes shed light on interconnected biogeochemical processes in an aquifer system.</title>
        <authorList>
            <person name="Anantharaman K."/>
            <person name="Brown C.T."/>
            <person name="Hug L.A."/>
            <person name="Sharon I."/>
            <person name="Castelle C.J."/>
            <person name="Probst A.J."/>
            <person name="Thomas B.C."/>
            <person name="Singh A."/>
            <person name="Wilkins M.J."/>
            <person name="Karaoz U."/>
            <person name="Brodie E.L."/>
            <person name="Williams K.H."/>
            <person name="Hubbard S.S."/>
            <person name="Banfield J.F."/>
        </authorList>
    </citation>
    <scope>NUCLEOTIDE SEQUENCE [LARGE SCALE GENOMIC DNA]</scope>
</reference>